<organism evidence="2 3">
    <name type="scientific">Candidatus Woesebacteria bacterium GW2011_GWA1_40_43</name>
    <dbReference type="NCBI Taxonomy" id="1618553"/>
    <lineage>
        <taxon>Bacteria</taxon>
        <taxon>Candidatus Woeseibacteriota</taxon>
    </lineage>
</organism>
<evidence type="ECO:0000313" key="3">
    <source>
        <dbReference type="Proteomes" id="UP000034293"/>
    </source>
</evidence>
<dbReference type="Proteomes" id="UP000034293">
    <property type="component" value="Unassembled WGS sequence"/>
</dbReference>
<evidence type="ECO:0000256" key="1">
    <source>
        <dbReference type="SAM" id="MobiDB-lite"/>
    </source>
</evidence>
<dbReference type="AlphaFoldDB" id="A0A0G0UYC6"/>
<proteinExistence type="predicted"/>
<accession>A0A0G0UYC6</accession>
<evidence type="ECO:0000313" key="2">
    <source>
        <dbReference type="EMBL" id="KKR64715.1"/>
    </source>
</evidence>
<name>A0A0G0UYC6_9BACT</name>
<comment type="caution">
    <text evidence="2">The sequence shown here is derived from an EMBL/GenBank/DDBJ whole genome shotgun (WGS) entry which is preliminary data.</text>
</comment>
<protein>
    <submittedName>
        <fullName evidence="2">Uncharacterized protein</fullName>
    </submittedName>
</protein>
<feature type="region of interest" description="Disordered" evidence="1">
    <location>
        <begin position="1"/>
        <end position="25"/>
    </location>
</feature>
<sequence length="60" mass="6739">MSTEFVNIGTDKEPSMVPPEALQPDTKEGREYWEMVATGSVVLENQVLDLLLEKINESKT</sequence>
<dbReference type="EMBL" id="LBZA01000002">
    <property type="protein sequence ID" value="KKR64715.1"/>
    <property type="molecule type" value="Genomic_DNA"/>
</dbReference>
<reference evidence="2 3" key="1">
    <citation type="journal article" date="2015" name="Nature">
        <title>rRNA introns, odd ribosomes, and small enigmatic genomes across a large radiation of phyla.</title>
        <authorList>
            <person name="Brown C.T."/>
            <person name="Hug L.A."/>
            <person name="Thomas B.C."/>
            <person name="Sharon I."/>
            <person name="Castelle C.J."/>
            <person name="Singh A."/>
            <person name="Wilkins M.J."/>
            <person name="Williams K.H."/>
            <person name="Banfield J.F."/>
        </authorList>
    </citation>
    <scope>NUCLEOTIDE SEQUENCE [LARGE SCALE GENOMIC DNA]</scope>
</reference>
<gene>
    <name evidence="2" type="ORF">UU02_C0002G0004</name>
</gene>